<dbReference type="SUPFAM" id="SSF140990">
    <property type="entry name" value="FtsH protease domain-like"/>
    <property type="match status" value="1"/>
</dbReference>
<reference evidence="1 2" key="1">
    <citation type="submission" date="2016-11" db="EMBL/GenBank/DDBJ databases">
        <authorList>
            <consortium name="Pathogen Informatics"/>
        </authorList>
    </citation>
    <scope>NUCLEOTIDE SEQUENCE [LARGE SCALE GENOMIC DNA]</scope>
    <source>
        <strain evidence="1 2">104</strain>
    </source>
</reference>
<dbReference type="GO" id="GO:0005524">
    <property type="term" value="F:ATP binding"/>
    <property type="evidence" value="ECO:0007669"/>
    <property type="project" value="InterPro"/>
</dbReference>
<protein>
    <submittedName>
        <fullName evidence="1">DNA binding domain, excisionase family</fullName>
    </submittedName>
</protein>
<proteinExistence type="predicted"/>
<dbReference type="Proteomes" id="UP000185210">
    <property type="component" value="Unassembled WGS sequence"/>
</dbReference>
<dbReference type="EMBL" id="FSHM01000006">
    <property type="protein sequence ID" value="SIB52103.1"/>
    <property type="molecule type" value="Genomic_DNA"/>
</dbReference>
<evidence type="ECO:0000313" key="2">
    <source>
        <dbReference type="Proteomes" id="UP000185210"/>
    </source>
</evidence>
<dbReference type="GO" id="GO:0004222">
    <property type="term" value="F:metalloendopeptidase activity"/>
    <property type="evidence" value="ECO:0007669"/>
    <property type="project" value="InterPro"/>
</dbReference>
<comment type="caution">
    <text evidence="1">The sequence shown here is derived from an EMBL/GenBank/DDBJ whole genome shotgun (WGS) entry which is preliminary data.</text>
</comment>
<dbReference type="RefSeq" id="WP_052544218.1">
    <property type="nucleotide sequence ID" value="NZ_CAACXQ010000003.1"/>
</dbReference>
<dbReference type="GO" id="GO:0006508">
    <property type="term" value="P:proteolysis"/>
    <property type="evidence" value="ECO:0007669"/>
    <property type="project" value="InterPro"/>
</dbReference>
<gene>
    <name evidence="1" type="ORF">SAMEA2070301_03940</name>
</gene>
<name>A0AB38D2R5_9MYCO</name>
<organism evidence="1 2">
    <name type="scientific">Mycobacteroides abscessus subsp. abscessus</name>
    <dbReference type="NCBI Taxonomy" id="1185650"/>
    <lineage>
        <taxon>Bacteria</taxon>
        <taxon>Bacillati</taxon>
        <taxon>Actinomycetota</taxon>
        <taxon>Actinomycetes</taxon>
        <taxon>Mycobacteriales</taxon>
        <taxon>Mycobacteriaceae</taxon>
        <taxon>Mycobacteroides</taxon>
        <taxon>Mycobacteroides abscessus</taxon>
    </lineage>
</organism>
<dbReference type="GO" id="GO:0004176">
    <property type="term" value="F:ATP-dependent peptidase activity"/>
    <property type="evidence" value="ECO:0007669"/>
    <property type="project" value="InterPro"/>
</dbReference>
<sequence length="295" mass="32075">MTTASDIRHAHHEAGHAVAAVHRGGFVQEVQLAGDDPDDIGYVKHWSSPANAPFVTFAGPWAEAKWDTMTEPDTTMDEALDLAWAENCDGDTDKYNALVDQLQAAADELGLGPIGAAWETDWQDELDELWPWIRCVAAELLDGVVVDHERIVAAKERAERAQRVPHARPAPVAREPELLTRAAAARRLGVAPRTVTRLIAEGRLRTETVDGKVFTRPEWIAEAKAAGLGGRGDWRVPAGMLTVSQAAARAGVSQDRVRAAIETGVLVAHRGGTEKRTVWGIRVEDLDGWVTERAA</sequence>
<evidence type="ECO:0000313" key="1">
    <source>
        <dbReference type="EMBL" id="SIB52103.1"/>
    </source>
</evidence>
<accession>A0AB38D2R5</accession>
<dbReference type="InterPro" id="IPR037219">
    <property type="entry name" value="Peptidase_M41-like"/>
</dbReference>
<dbReference type="AlphaFoldDB" id="A0AB38D2R5"/>